<evidence type="ECO:0000313" key="3">
    <source>
        <dbReference type="Proteomes" id="UP000032360"/>
    </source>
</evidence>
<reference evidence="2 3" key="1">
    <citation type="submission" date="2015-01" db="EMBL/GenBank/DDBJ databases">
        <title>Draft genome of the acidophilic iron oxidizer Acidithrix ferrooxidans strain Py-F3.</title>
        <authorList>
            <person name="Poehlein A."/>
            <person name="Eisen S."/>
            <person name="Schloemann M."/>
            <person name="Johnson B.D."/>
            <person name="Daniel R."/>
            <person name="Muehling M."/>
        </authorList>
    </citation>
    <scope>NUCLEOTIDE SEQUENCE [LARGE SCALE GENOMIC DNA]</scope>
    <source>
        <strain evidence="2 3">Py-F3</strain>
    </source>
</reference>
<dbReference type="Proteomes" id="UP000032360">
    <property type="component" value="Unassembled WGS sequence"/>
</dbReference>
<comment type="caution">
    <text evidence="2">The sequence shown here is derived from an EMBL/GenBank/DDBJ whole genome shotgun (WGS) entry which is preliminary data.</text>
</comment>
<accession>A0A0D8HFP1</accession>
<organism evidence="2 3">
    <name type="scientific">Acidithrix ferrooxidans</name>
    <dbReference type="NCBI Taxonomy" id="1280514"/>
    <lineage>
        <taxon>Bacteria</taxon>
        <taxon>Bacillati</taxon>
        <taxon>Actinomycetota</taxon>
        <taxon>Acidimicrobiia</taxon>
        <taxon>Acidimicrobiales</taxon>
        <taxon>Acidimicrobiaceae</taxon>
        <taxon>Acidithrix</taxon>
    </lineage>
</organism>
<dbReference type="Pfam" id="PF01863">
    <property type="entry name" value="YgjP-like"/>
    <property type="match status" value="1"/>
</dbReference>
<evidence type="ECO:0000313" key="2">
    <source>
        <dbReference type="EMBL" id="KJF15851.1"/>
    </source>
</evidence>
<sequence length="238" mass="27332">MQDYSITVNHRLKYARIKVKADQSVEVVVPLGFDRSKIERFVHEQGDWISQAQNRLAKRADISGLPQKHELPETFYLAATNELWTIKKISGDPAHIYLEEKHPNILEFTGGTNKTTLQAIHLLRDWTKHRAKVEFTPLVTKLASEMGVSPKKVATRIQKTRWGSCSSSGTITLNARLLFVDPTLVRSVIYHELAHITHMNHSKEFWLHLSKFDPNCHINKTHLNRSSKAIPNWMLPTL</sequence>
<evidence type="ECO:0000259" key="1">
    <source>
        <dbReference type="Pfam" id="PF01863"/>
    </source>
</evidence>
<dbReference type="Gene3D" id="3.30.2010.10">
    <property type="entry name" value="Metalloproteases ('zincins'), catalytic domain"/>
    <property type="match status" value="1"/>
</dbReference>
<proteinExistence type="predicted"/>
<dbReference type="InterPro" id="IPR002725">
    <property type="entry name" value="YgjP-like_metallopeptidase"/>
</dbReference>
<feature type="domain" description="YgjP-like metallopeptidase" evidence="1">
    <location>
        <begin position="13"/>
        <end position="225"/>
    </location>
</feature>
<dbReference type="InterPro" id="IPR053136">
    <property type="entry name" value="UTP_pyrophosphatase-like"/>
</dbReference>
<dbReference type="STRING" id="1280514.AXFE_33030"/>
<dbReference type="EMBL" id="JXYS01000116">
    <property type="protein sequence ID" value="KJF15851.1"/>
    <property type="molecule type" value="Genomic_DNA"/>
</dbReference>
<dbReference type="PANTHER" id="PTHR30399:SF1">
    <property type="entry name" value="UTP PYROPHOSPHATASE"/>
    <property type="match status" value="1"/>
</dbReference>
<name>A0A0D8HFP1_9ACTN</name>
<dbReference type="PANTHER" id="PTHR30399">
    <property type="entry name" value="UNCHARACTERIZED PROTEIN YGJP"/>
    <property type="match status" value="1"/>
</dbReference>
<gene>
    <name evidence="2" type="ORF">AXFE_33030</name>
</gene>
<protein>
    <recommendedName>
        <fullName evidence="1">YgjP-like metallopeptidase domain-containing protein</fullName>
    </recommendedName>
</protein>
<keyword evidence="3" id="KW-1185">Reference proteome</keyword>
<dbReference type="CDD" id="cd07344">
    <property type="entry name" value="M48_yhfN_like"/>
    <property type="match status" value="1"/>
</dbReference>
<dbReference type="AlphaFoldDB" id="A0A0D8HFP1"/>
<dbReference type="RefSeq" id="WP_052606952.1">
    <property type="nucleotide sequence ID" value="NZ_JXYS01000116.1"/>
</dbReference>
<dbReference type="OrthoDB" id="9811177at2"/>